<proteinExistence type="predicted"/>
<feature type="compositionally biased region" description="Polar residues" evidence="2">
    <location>
        <begin position="410"/>
        <end position="420"/>
    </location>
</feature>
<feature type="compositionally biased region" description="Basic and acidic residues" evidence="2">
    <location>
        <begin position="451"/>
        <end position="472"/>
    </location>
</feature>
<organism evidence="3 4">
    <name type="scientific">Lophium mytilinum</name>
    <dbReference type="NCBI Taxonomy" id="390894"/>
    <lineage>
        <taxon>Eukaryota</taxon>
        <taxon>Fungi</taxon>
        <taxon>Dikarya</taxon>
        <taxon>Ascomycota</taxon>
        <taxon>Pezizomycotina</taxon>
        <taxon>Dothideomycetes</taxon>
        <taxon>Pleosporomycetidae</taxon>
        <taxon>Mytilinidiales</taxon>
        <taxon>Mytilinidiaceae</taxon>
        <taxon>Lophium</taxon>
    </lineage>
</organism>
<keyword evidence="4" id="KW-1185">Reference proteome</keyword>
<feature type="compositionally biased region" description="Acidic residues" evidence="2">
    <location>
        <begin position="436"/>
        <end position="450"/>
    </location>
</feature>
<evidence type="ECO:0000313" key="3">
    <source>
        <dbReference type="EMBL" id="KAF2489717.1"/>
    </source>
</evidence>
<keyword evidence="1" id="KW-0175">Coiled coil</keyword>
<gene>
    <name evidence="3" type="ORF">BU16DRAFT_566817</name>
</gene>
<evidence type="ECO:0000256" key="2">
    <source>
        <dbReference type="SAM" id="MobiDB-lite"/>
    </source>
</evidence>
<evidence type="ECO:0000256" key="1">
    <source>
        <dbReference type="SAM" id="Coils"/>
    </source>
</evidence>
<dbReference type="EMBL" id="MU004198">
    <property type="protein sequence ID" value="KAF2489717.1"/>
    <property type="molecule type" value="Genomic_DNA"/>
</dbReference>
<feature type="region of interest" description="Disordered" evidence="2">
    <location>
        <begin position="407"/>
        <end position="472"/>
    </location>
</feature>
<name>A0A6A6QE11_9PEZI</name>
<feature type="coiled-coil region" evidence="1">
    <location>
        <begin position="91"/>
        <end position="118"/>
    </location>
</feature>
<dbReference type="AlphaFoldDB" id="A0A6A6QE11"/>
<protein>
    <submittedName>
        <fullName evidence="3">Uncharacterized protein</fullName>
    </submittedName>
</protein>
<accession>A0A6A6QE11</accession>
<sequence length="472" mass="54243">MTPKASNPPTTSHTLRAAAPAWSPAPTLAALPLQHALPLQGCGFPEFQLQGHIYTPSGADYPVAEEAEAQTLVRRLRVENAYLECRFLAMQADHDTELARLDEQIDAMSAELKDNEDLIEWLKEMAAKDHKKSIRLEHRSKSLEKDQVSMEEQDELIDWFKEMAGKDHKKILRLEDKMKRLEKSQVALKEEQESAFTATFEEYLSQHDLDVVKKPAAKDKEMLELTANVGELHKRTAVQSRWRMTTPLNQQEAILSLIQKDILERATEIQEAASDQMLWIENVIYRISRMEAEDNGLELEVERAEAQAWYDEVTIKYWELENIIMMASEDTKVVADAEALGAKDDEICKLQGQLSTIREEANDGYVKELSYLKNELEQEKSRRQKVEERERKLLTSQEKLRAQLVDERANNQARQRNAPQPFQAGQRPNATPEVHEDAEDTREDGEEVTADAEKKRGRWAEKAAETRGRRKR</sequence>
<evidence type="ECO:0000313" key="4">
    <source>
        <dbReference type="Proteomes" id="UP000799750"/>
    </source>
</evidence>
<reference evidence="3" key="1">
    <citation type="journal article" date="2020" name="Stud. Mycol.">
        <title>101 Dothideomycetes genomes: a test case for predicting lifestyles and emergence of pathogens.</title>
        <authorList>
            <person name="Haridas S."/>
            <person name="Albert R."/>
            <person name="Binder M."/>
            <person name="Bloem J."/>
            <person name="Labutti K."/>
            <person name="Salamov A."/>
            <person name="Andreopoulos B."/>
            <person name="Baker S."/>
            <person name="Barry K."/>
            <person name="Bills G."/>
            <person name="Bluhm B."/>
            <person name="Cannon C."/>
            <person name="Castanera R."/>
            <person name="Culley D."/>
            <person name="Daum C."/>
            <person name="Ezra D."/>
            <person name="Gonzalez J."/>
            <person name="Henrissat B."/>
            <person name="Kuo A."/>
            <person name="Liang C."/>
            <person name="Lipzen A."/>
            <person name="Lutzoni F."/>
            <person name="Magnuson J."/>
            <person name="Mondo S."/>
            <person name="Nolan M."/>
            <person name="Ohm R."/>
            <person name="Pangilinan J."/>
            <person name="Park H.-J."/>
            <person name="Ramirez L."/>
            <person name="Alfaro M."/>
            <person name="Sun H."/>
            <person name="Tritt A."/>
            <person name="Yoshinaga Y."/>
            <person name="Zwiers L.-H."/>
            <person name="Turgeon B."/>
            <person name="Goodwin S."/>
            <person name="Spatafora J."/>
            <person name="Crous P."/>
            <person name="Grigoriev I."/>
        </authorList>
    </citation>
    <scope>NUCLEOTIDE SEQUENCE</scope>
    <source>
        <strain evidence="3">CBS 269.34</strain>
    </source>
</reference>
<dbReference type="Proteomes" id="UP000799750">
    <property type="component" value="Unassembled WGS sequence"/>
</dbReference>